<evidence type="ECO:0000313" key="5">
    <source>
        <dbReference type="EMBL" id="CAK5273180.1"/>
    </source>
</evidence>
<gene>
    <name evidence="1" type="ORF">MYCIT1_LOCUS19407</name>
    <name evidence="2" type="ORF">MYCIT1_LOCUS19409</name>
    <name evidence="3" type="ORF">MYCIT1_LOCUS19413</name>
    <name evidence="4" type="ORF">MYCIT1_LOCUS19421</name>
    <name evidence="5" type="ORF">MYCIT1_LOCUS19423</name>
</gene>
<evidence type="ECO:0000313" key="6">
    <source>
        <dbReference type="Proteomes" id="UP001295794"/>
    </source>
</evidence>
<name>A0AAD2HCN6_9AGAR</name>
<feature type="non-terminal residue" evidence="1">
    <location>
        <position position="91"/>
    </location>
</feature>
<proteinExistence type="predicted"/>
<dbReference type="EMBL" id="CAVNYO010000205">
    <property type="protein sequence ID" value="CAK5273179.1"/>
    <property type="molecule type" value="Genomic_DNA"/>
</dbReference>
<organism evidence="1 6">
    <name type="scientific">Mycena citricolor</name>
    <dbReference type="NCBI Taxonomy" id="2018698"/>
    <lineage>
        <taxon>Eukaryota</taxon>
        <taxon>Fungi</taxon>
        <taxon>Dikarya</taxon>
        <taxon>Basidiomycota</taxon>
        <taxon>Agaricomycotina</taxon>
        <taxon>Agaricomycetes</taxon>
        <taxon>Agaricomycetidae</taxon>
        <taxon>Agaricales</taxon>
        <taxon>Marasmiineae</taxon>
        <taxon>Mycenaceae</taxon>
        <taxon>Mycena</taxon>
    </lineage>
</organism>
<sequence length="91" mass="10015">MFPPALPFATAPGRKLGQRRFATRPLTTASGRTHRVRRGACGAKQVRGGDSTVCFMRFATVYTAVRRRARVVDEAVNYLLGSATLILTFQD</sequence>
<evidence type="ECO:0000313" key="1">
    <source>
        <dbReference type="EMBL" id="CAK5273172.1"/>
    </source>
</evidence>
<dbReference type="Proteomes" id="UP001295794">
    <property type="component" value="Unassembled WGS sequence"/>
</dbReference>
<evidence type="ECO:0000313" key="2">
    <source>
        <dbReference type="EMBL" id="CAK5273173.1"/>
    </source>
</evidence>
<accession>A0AAD2HCN6</accession>
<dbReference type="EMBL" id="CAVNYO010000205">
    <property type="protein sequence ID" value="CAK5273180.1"/>
    <property type="molecule type" value="Genomic_DNA"/>
</dbReference>
<dbReference type="EMBL" id="CAVNYO010000205">
    <property type="protein sequence ID" value="CAK5273173.1"/>
    <property type="molecule type" value="Genomic_DNA"/>
</dbReference>
<dbReference type="EMBL" id="CAVNYO010000205">
    <property type="protein sequence ID" value="CAK5273172.1"/>
    <property type="molecule type" value="Genomic_DNA"/>
</dbReference>
<dbReference type="EMBL" id="CAVNYO010000205">
    <property type="protein sequence ID" value="CAK5273175.1"/>
    <property type="molecule type" value="Genomic_DNA"/>
</dbReference>
<keyword evidence="6" id="KW-1185">Reference proteome</keyword>
<dbReference type="AlphaFoldDB" id="A0AAD2HCN6"/>
<protein>
    <submittedName>
        <fullName evidence="1">Uncharacterized protein</fullName>
    </submittedName>
</protein>
<reference evidence="1" key="1">
    <citation type="submission" date="2023-11" db="EMBL/GenBank/DDBJ databases">
        <authorList>
            <person name="De Vega J J."/>
            <person name="De Vega J J."/>
        </authorList>
    </citation>
    <scope>NUCLEOTIDE SEQUENCE</scope>
</reference>
<evidence type="ECO:0000313" key="4">
    <source>
        <dbReference type="EMBL" id="CAK5273179.1"/>
    </source>
</evidence>
<comment type="caution">
    <text evidence="1">The sequence shown here is derived from an EMBL/GenBank/DDBJ whole genome shotgun (WGS) entry which is preliminary data.</text>
</comment>
<evidence type="ECO:0000313" key="3">
    <source>
        <dbReference type="EMBL" id="CAK5273175.1"/>
    </source>
</evidence>